<dbReference type="Proteomes" id="UP000642673">
    <property type="component" value="Unassembled WGS sequence"/>
</dbReference>
<dbReference type="RefSeq" id="WP_190184629.1">
    <property type="nucleotide sequence ID" value="NZ_BMVP01000004.1"/>
</dbReference>
<organism evidence="2 3">
    <name type="scientific">Streptomyces cirratus</name>
    <dbReference type="NCBI Taxonomy" id="68187"/>
    <lineage>
        <taxon>Bacteria</taxon>
        <taxon>Bacillati</taxon>
        <taxon>Actinomycetota</taxon>
        <taxon>Actinomycetes</taxon>
        <taxon>Kitasatosporales</taxon>
        <taxon>Streptomycetaceae</taxon>
        <taxon>Streptomyces</taxon>
    </lineage>
</organism>
<name>A0ABQ3EWV4_9ACTN</name>
<feature type="region of interest" description="Disordered" evidence="1">
    <location>
        <begin position="55"/>
        <end position="168"/>
    </location>
</feature>
<comment type="caution">
    <text evidence="2">The sequence shown here is derived from an EMBL/GenBank/DDBJ whole genome shotgun (WGS) entry which is preliminary data.</text>
</comment>
<proteinExistence type="predicted"/>
<protein>
    <submittedName>
        <fullName evidence="2">Uncharacterized protein</fullName>
    </submittedName>
</protein>
<evidence type="ECO:0000313" key="2">
    <source>
        <dbReference type="EMBL" id="GHB58145.1"/>
    </source>
</evidence>
<dbReference type="EMBL" id="BMVP01000004">
    <property type="protein sequence ID" value="GHB58145.1"/>
    <property type="molecule type" value="Genomic_DNA"/>
</dbReference>
<reference evidence="3" key="1">
    <citation type="journal article" date="2019" name="Int. J. Syst. Evol. Microbiol.">
        <title>The Global Catalogue of Microorganisms (GCM) 10K type strain sequencing project: providing services to taxonomists for standard genome sequencing and annotation.</title>
        <authorList>
            <consortium name="The Broad Institute Genomics Platform"/>
            <consortium name="The Broad Institute Genome Sequencing Center for Infectious Disease"/>
            <person name="Wu L."/>
            <person name="Ma J."/>
        </authorList>
    </citation>
    <scope>NUCLEOTIDE SEQUENCE [LARGE SCALE GENOMIC DNA]</scope>
    <source>
        <strain evidence="3">JCM 4738</strain>
    </source>
</reference>
<gene>
    <name evidence="2" type="ORF">GCM10010347_30420</name>
</gene>
<sequence>MVREAGPVAIAHALRAGRPDGALVHEYDFVPAAREPGPDIEPLFEEAVYLAAPASAGLGAPGGHPDQPGAGTAPPRRSNPVHRRTRNATPRHDRTGLTGAGRRAPGARSAPRIRHRGGEFATVLASSPPGRGVRRPAAEQPVTPVPPRSGGRAAGGTAAGLAGSRATG</sequence>
<evidence type="ECO:0000313" key="3">
    <source>
        <dbReference type="Proteomes" id="UP000642673"/>
    </source>
</evidence>
<feature type="compositionally biased region" description="Low complexity" evidence="1">
    <location>
        <begin position="96"/>
        <end position="110"/>
    </location>
</feature>
<accession>A0ABQ3EWV4</accession>
<evidence type="ECO:0000256" key="1">
    <source>
        <dbReference type="SAM" id="MobiDB-lite"/>
    </source>
</evidence>
<feature type="compositionally biased region" description="Low complexity" evidence="1">
    <location>
        <begin position="159"/>
        <end position="168"/>
    </location>
</feature>
<keyword evidence="3" id="KW-1185">Reference proteome</keyword>